<evidence type="ECO:0000313" key="2">
    <source>
        <dbReference type="EMBL" id="HCO69902.1"/>
    </source>
</evidence>
<dbReference type="AlphaFoldDB" id="A0A3D3TNJ4"/>
<dbReference type="Proteomes" id="UP000264215">
    <property type="component" value="Unassembled WGS sequence"/>
</dbReference>
<dbReference type="EMBL" id="DQBS01000116">
    <property type="protein sequence ID" value="HCO69902.1"/>
    <property type="molecule type" value="Genomic_DNA"/>
</dbReference>
<feature type="non-terminal residue" evidence="2">
    <location>
        <position position="1"/>
    </location>
</feature>
<gene>
    <name evidence="2" type="ORF">DIT26_04855</name>
</gene>
<proteinExistence type="predicted"/>
<evidence type="ECO:0000313" key="3">
    <source>
        <dbReference type="Proteomes" id="UP000264215"/>
    </source>
</evidence>
<accession>A0A3D3TNJ4</accession>
<dbReference type="Pfam" id="PF14082">
    <property type="entry name" value="SduA_C"/>
    <property type="match status" value="1"/>
</dbReference>
<name>A0A3D3TNJ4_9BACT</name>
<sequence>KALIKSLDETIVDKLTPKELKQVESFYMKILERKITKKPFIERNVLKLKEITLDNLLVDFEKKLEKKTNESTWQRFFEQNIFIFDSRYIDFVPKQNLKTGKTSMPDFLVYDIYGFVDIYEIKKPNTKLLKYDTSHNNYYWSTEMAAAISQLEKYVFLASAQALSIERDIKVERGHCVTVVRPCGILVVGHSKELENDSMKQDFRILRNSLKNVEIVLYDEIYESLKNLRKKIESESSEGGSYA</sequence>
<comment type="caution">
    <text evidence="2">The sequence shown here is derived from an EMBL/GenBank/DDBJ whole genome shotgun (WGS) entry which is preliminary data.</text>
</comment>
<reference evidence="2 3" key="1">
    <citation type="journal article" date="2018" name="Nat. Biotechnol.">
        <title>A standardized bacterial taxonomy based on genome phylogeny substantially revises the tree of life.</title>
        <authorList>
            <person name="Parks D.H."/>
            <person name="Chuvochina M."/>
            <person name="Waite D.W."/>
            <person name="Rinke C."/>
            <person name="Skarshewski A."/>
            <person name="Chaumeil P.A."/>
            <person name="Hugenholtz P."/>
        </authorList>
    </citation>
    <scope>NUCLEOTIDE SEQUENCE [LARGE SCALE GENOMIC DNA]</scope>
    <source>
        <strain evidence="2">UBA9905</strain>
    </source>
</reference>
<protein>
    <recommendedName>
        <fullName evidence="1">Shedu protein SduA C-terminal domain-containing protein</fullName>
    </recommendedName>
</protein>
<organism evidence="2 3">
    <name type="scientific">Mesotoga infera</name>
    <dbReference type="NCBI Taxonomy" id="1236046"/>
    <lineage>
        <taxon>Bacteria</taxon>
        <taxon>Thermotogati</taxon>
        <taxon>Thermotogota</taxon>
        <taxon>Thermotogae</taxon>
        <taxon>Kosmotogales</taxon>
        <taxon>Kosmotogaceae</taxon>
        <taxon>Mesotoga</taxon>
    </lineage>
</organism>
<evidence type="ECO:0000259" key="1">
    <source>
        <dbReference type="Pfam" id="PF14082"/>
    </source>
</evidence>
<feature type="domain" description="Shedu protein SduA C-terminal" evidence="1">
    <location>
        <begin position="68"/>
        <end position="221"/>
    </location>
</feature>
<dbReference type="InterPro" id="IPR025359">
    <property type="entry name" value="SduA_C"/>
</dbReference>